<proteinExistence type="predicted"/>
<dbReference type="EMBL" id="JACGWK010001638">
    <property type="protein sequence ID" value="KAL0284647.1"/>
    <property type="molecule type" value="Genomic_DNA"/>
</dbReference>
<dbReference type="AlphaFoldDB" id="A0AAW2IS69"/>
<sequence length="575" mass="65949">MITDYFKDLFQSSHPSDEDIEAVIGGMEARVSDDMNETLIQPFSAEEVRHAISQMYPYILPCPDGMLPFFYQKYWHIVRPEVTSFVLEFLNHQVSDAKINYNYVVLIPKCPKPETMSHFRPISLCTITYKIASKVLANRMKPLLSSIIFESQFAFVPGRLITNNVLVAYEMNHYLAHKYEMLFGQLFGHSHPERGLRQGDLLSPYLFLFCVEALSLLISLAEANGDIRGVAVSRHGPRVSNLLFADDTLIFAKPRVGGPSQVSGSIHPSFHHELSSSACHEIDSLMSDFVWHKKGVRKIHWLAWDKVCFSKEVGGLGLRKMSDVNLAMLAKQLWRVVINPDNLIGHILKQRYFPHCELHEARAVAGCSFTWSSILVSRELIAATVVELIDGSGNWNVGLIHRIFWQEDVDAILAIPFNMGDQDVLRWHFEKHSHYSVHSGYKTRAVSGGFCPWCGFEVEDILQTLFRCHFACLVWALFHIPWRYIMVDHDDTETLIREIHRSLDSANFGRTLLIYWFLWWTHKKLIFQSVEVSAEEVIGRVWSMEASFLLFQKNARELEKTRQAHHGILLSALDG</sequence>
<dbReference type="CDD" id="cd01650">
    <property type="entry name" value="RT_nLTR_like"/>
    <property type="match status" value="1"/>
</dbReference>
<gene>
    <name evidence="1" type="ORF">Sangu_2816300</name>
</gene>
<comment type="caution">
    <text evidence="1">The sequence shown here is derived from an EMBL/GenBank/DDBJ whole genome shotgun (WGS) entry which is preliminary data.</text>
</comment>
<name>A0AAW2IS69_9LAMI</name>
<dbReference type="InterPro" id="IPR043502">
    <property type="entry name" value="DNA/RNA_pol_sf"/>
</dbReference>
<dbReference type="SUPFAM" id="SSF56672">
    <property type="entry name" value="DNA/RNA polymerases"/>
    <property type="match status" value="1"/>
</dbReference>
<accession>A0AAW2IS69</accession>
<dbReference type="PANTHER" id="PTHR46890:SF48">
    <property type="entry name" value="RNA-DIRECTED DNA POLYMERASE"/>
    <property type="match status" value="1"/>
</dbReference>
<dbReference type="InterPro" id="IPR052343">
    <property type="entry name" value="Retrotransposon-Effector_Assoc"/>
</dbReference>
<reference evidence="1" key="1">
    <citation type="submission" date="2020-06" db="EMBL/GenBank/DDBJ databases">
        <authorList>
            <person name="Li T."/>
            <person name="Hu X."/>
            <person name="Zhang T."/>
            <person name="Song X."/>
            <person name="Zhang H."/>
            <person name="Dai N."/>
            <person name="Sheng W."/>
            <person name="Hou X."/>
            <person name="Wei L."/>
        </authorList>
    </citation>
    <scope>NUCLEOTIDE SEQUENCE</scope>
    <source>
        <strain evidence="1">G01</strain>
        <tissue evidence="1">Leaf</tissue>
    </source>
</reference>
<organism evidence="1">
    <name type="scientific">Sesamum angustifolium</name>
    <dbReference type="NCBI Taxonomy" id="2727405"/>
    <lineage>
        <taxon>Eukaryota</taxon>
        <taxon>Viridiplantae</taxon>
        <taxon>Streptophyta</taxon>
        <taxon>Embryophyta</taxon>
        <taxon>Tracheophyta</taxon>
        <taxon>Spermatophyta</taxon>
        <taxon>Magnoliopsida</taxon>
        <taxon>eudicotyledons</taxon>
        <taxon>Gunneridae</taxon>
        <taxon>Pentapetalae</taxon>
        <taxon>asterids</taxon>
        <taxon>lamiids</taxon>
        <taxon>Lamiales</taxon>
        <taxon>Pedaliaceae</taxon>
        <taxon>Sesamum</taxon>
    </lineage>
</organism>
<evidence type="ECO:0000313" key="1">
    <source>
        <dbReference type="EMBL" id="KAL0284647.1"/>
    </source>
</evidence>
<protein>
    <submittedName>
        <fullName evidence="1">Mitochondrial protein</fullName>
    </submittedName>
</protein>
<dbReference type="PANTHER" id="PTHR46890">
    <property type="entry name" value="NON-LTR RETROLELEMENT REVERSE TRANSCRIPTASE-LIKE PROTEIN-RELATED"/>
    <property type="match status" value="1"/>
</dbReference>
<reference evidence="1" key="2">
    <citation type="journal article" date="2024" name="Plant">
        <title>Genomic evolution and insights into agronomic trait innovations of Sesamum species.</title>
        <authorList>
            <person name="Miao H."/>
            <person name="Wang L."/>
            <person name="Qu L."/>
            <person name="Liu H."/>
            <person name="Sun Y."/>
            <person name="Le M."/>
            <person name="Wang Q."/>
            <person name="Wei S."/>
            <person name="Zheng Y."/>
            <person name="Lin W."/>
            <person name="Duan Y."/>
            <person name="Cao H."/>
            <person name="Xiong S."/>
            <person name="Wang X."/>
            <person name="Wei L."/>
            <person name="Li C."/>
            <person name="Ma Q."/>
            <person name="Ju M."/>
            <person name="Zhao R."/>
            <person name="Li G."/>
            <person name="Mu C."/>
            <person name="Tian Q."/>
            <person name="Mei H."/>
            <person name="Zhang T."/>
            <person name="Gao T."/>
            <person name="Zhang H."/>
        </authorList>
    </citation>
    <scope>NUCLEOTIDE SEQUENCE</scope>
    <source>
        <strain evidence="1">G01</strain>
    </source>
</reference>